<dbReference type="PANTHER" id="PTHR31569:SF4">
    <property type="entry name" value="SWIM-TYPE DOMAIN-CONTAINING PROTEIN"/>
    <property type="match status" value="1"/>
</dbReference>
<dbReference type="Pfam" id="PF10551">
    <property type="entry name" value="MULE"/>
    <property type="match status" value="1"/>
</dbReference>
<sequence>MESAVSGEEDDFVKEKTSVAETTIKLEDDTFMEETSITETMVSVEEADTVSLAETTVRVEEASLAETVVIVEEADTVKEKTSMASVEGADTGKEKTSLAEKIISTEEDDNVKEKTPLVETAVSMEEEEDTVKEKTPLEETGADKTSLVDGSSSNNSVGEGFESSNPNKDAQIYSSEDLKVDAKPVDNPQQDTTIAAQVSVVWVDLAQCFKTDKVFDSREAVIQWCQEVGRKNNTVLVITKSNSKPAGKGSIVELGCERGGVYKNHKRKDYKPKTGLKRKRAPNTKKCGCPFSLRSLCMAGNKWNIKVRCGRHNHEVENALTEHALIKRLKEDEEQLLAQLTTSGLRPQQVLKVLKERNKENHSTIRTIYNARAKLRMLEMEGKSVMQQILKLSTQFRYMEWHRKDEETDELKDIVWSHPESTLLAKCFPSVLMVDYMCKTNRFKMPFFNVLGVTSTGISFVVAYVFMEEETEEHLSWVLTQLKSLFLPDNLPSIFVTFGDPLLVNAIGAVFPEASRLVCTSHIEKNIVINCKNAFEDDNTWNEFYRDWEHVWKAKSEEDYVDTYAQFVKTWKTRAPACVTDLCDTWLELKESFCLAWTQNIKHFGNTVINRVETEHSPLKKSMESCAGSFFTCWEAMHNLINNQIAQIKSSFEKSLTSVRHEHQIPAFQVLRNHVSQYALDLILLEFTRSEDSGIDAAACKCSFHSTHGLPCAHELVKYTQEGRPIPLSQIDQHWKQLSVVPVLENSVGFDCLAEVHLLRQRWIAASEPDRRLLVEKMNEIANAALS</sequence>
<protein>
    <recommendedName>
        <fullName evidence="2">MULE transposase domain-containing protein</fullName>
    </recommendedName>
</protein>
<organism evidence="3 4">
    <name type="scientific">Papaver atlanticum</name>
    <dbReference type="NCBI Taxonomy" id="357466"/>
    <lineage>
        <taxon>Eukaryota</taxon>
        <taxon>Viridiplantae</taxon>
        <taxon>Streptophyta</taxon>
        <taxon>Embryophyta</taxon>
        <taxon>Tracheophyta</taxon>
        <taxon>Spermatophyta</taxon>
        <taxon>Magnoliopsida</taxon>
        <taxon>Ranunculales</taxon>
        <taxon>Papaveraceae</taxon>
        <taxon>Papaveroideae</taxon>
        <taxon>Papaver</taxon>
    </lineage>
</organism>
<feature type="region of interest" description="Disordered" evidence="1">
    <location>
        <begin position="122"/>
        <end position="169"/>
    </location>
</feature>
<proteinExistence type="predicted"/>
<evidence type="ECO:0000256" key="1">
    <source>
        <dbReference type="SAM" id="MobiDB-lite"/>
    </source>
</evidence>
<comment type="caution">
    <text evidence="3">The sequence shown here is derived from an EMBL/GenBank/DDBJ whole genome shotgun (WGS) entry which is preliminary data.</text>
</comment>
<evidence type="ECO:0000259" key="2">
    <source>
        <dbReference type="Pfam" id="PF10551"/>
    </source>
</evidence>
<dbReference type="Proteomes" id="UP001202328">
    <property type="component" value="Unassembled WGS sequence"/>
</dbReference>
<feature type="compositionally biased region" description="Polar residues" evidence="1">
    <location>
        <begin position="148"/>
        <end position="169"/>
    </location>
</feature>
<accession>A0AAD4S231</accession>
<evidence type="ECO:0000313" key="3">
    <source>
        <dbReference type="EMBL" id="KAI3856443.1"/>
    </source>
</evidence>
<gene>
    <name evidence="3" type="ORF">MKW98_008895</name>
</gene>
<evidence type="ECO:0000313" key="4">
    <source>
        <dbReference type="Proteomes" id="UP001202328"/>
    </source>
</evidence>
<dbReference type="AlphaFoldDB" id="A0AAD4S231"/>
<dbReference type="PANTHER" id="PTHR31569">
    <property type="entry name" value="SWIM-TYPE DOMAIN-CONTAINING PROTEIN"/>
    <property type="match status" value="1"/>
</dbReference>
<reference evidence="3" key="1">
    <citation type="submission" date="2022-04" db="EMBL/GenBank/DDBJ databases">
        <title>A functionally conserved STORR gene fusion in Papaver species that diverged 16.8 million years ago.</title>
        <authorList>
            <person name="Catania T."/>
        </authorList>
    </citation>
    <scope>NUCLEOTIDE SEQUENCE</scope>
    <source>
        <strain evidence="3">S-188037</strain>
    </source>
</reference>
<dbReference type="InterPro" id="IPR018289">
    <property type="entry name" value="MULE_transposase_dom"/>
</dbReference>
<name>A0AAD4S231_9MAGN</name>
<keyword evidence="4" id="KW-1185">Reference proteome</keyword>
<feature type="domain" description="MULE transposase" evidence="2">
    <location>
        <begin position="431"/>
        <end position="526"/>
    </location>
</feature>
<dbReference type="EMBL" id="JAJJMB010015001">
    <property type="protein sequence ID" value="KAI3856443.1"/>
    <property type="molecule type" value="Genomic_DNA"/>
</dbReference>
<dbReference type="InterPro" id="IPR052579">
    <property type="entry name" value="Zinc_finger_SWIM"/>
</dbReference>